<gene>
    <name evidence="1" type="ORF">GCM10010302_04280</name>
</gene>
<evidence type="ECO:0000313" key="2">
    <source>
        <dbReference type="Proteomes" id="UP001501867"/>
    </source>
</evidence>
<dbReference type="Proteomes" id="UP001501867">
    <property type="component" value="Unassembled WGS sequence"/>
</dbReference>
<accession>A0ABN0V188</accession>
<proteinExistence type="predicted"/>
<sequence length="143" mass="15244">MTKFQTSHHARTLARRSMTLVRAVGRTAGEGLHHLTVIALAPRGVAEAECVITGPVPNEDDPTDPLVYVAYLLAGTAMGAKAMLTARTLDPQGEVTYRSWAVSDLVAHPATAEESFIAYCLGENRDLTDLVPGVTFVDAPALD</sequence>
<evidence type="ECO:0000313" key="1">
    <source>
        <dbReference type="EMBL" id="GAA0269862.1"/>
    </source>
</evidence>
<keyword evidence="2" id="KW-1185">Reference proteome</keyword>
<dbReference type="EMBL" id="BAAABV010000005">
    <property type="protein sequence ID" value="GAA0269862.1"/>
    <property type="molecule type" value="Genomic_DNA"/>
</dbReference>
<reference evidence="1 2" key="1">
    <citation type="journal article" date="2019" name="Int. J. Syst. Evol. Microbiol.">
        <title>The Global Catalogue of Microorganisms (GCM) 10K type strain sequencing project: providing services to taxonomists for standard genome sequencing and annotation.</title>
        <authorList>
            <consortium name="The Broad Institute Genomics Platform"/>
            <consortium name="The Broad Institute Genome Sequencing Center for Infectious Disease"/>
            <person name="Wu L."/>
            <person name="Ma J."/>
        </authorList>
    </citation>
    <scope>NUCLEOTIDE SEQUENCE [LARGE SCALE GENOMIC DNA]</scope>
    <source>
        <strain evidence="1 2">JCM 4505</strain>
    </source>
</reference>
<name>A0ABN0V188_9ACTN</name>
<protein>
    <submittedName>
        <fullName evidence="1">Uncharacterized protein</fullName>
    </submittedName>
</protein>
<dbReference type="RefSeq" id="WP_344151449.1">
    <property type="nucleotide sequence ID" value="NZ_BAAABV010000005.1"/>
</dbReference>
<comment type="caution">
    <text evidence="1">The sequence shown here is derived from an EMBL/GenBank/DDBJ whole genome shotgun (WGS) entry which is preliminary data.</text>
</comment>
<organism evidence="1 2">
    <name type="scientific">Streptomyces polychromogenes</name>
    <dbReference type="NCBI Taxonomy" id="67342"/>
    <lineage>
        <taxon>Bacteria</taxon>
        <taxon>Bacillati</taxon>
        <taxon>Actinomycetota</taxon>
        <taxon>Actinomycetes</taxon>
        <taxon>Kitasatosporales</taxon>
        <taxon>Streptomycetaceae</taxon>
        <taxon>Streptomyces</taxon>
    </lineage>
</organism>